<gene>
    <name evidence="2" type="ORF">G0Q06_14360</name>
</gene>
<keyword evidence="1" id="KW-1133">Transmembrane helix</keyword>
<dbReference type="Proteomes" id="UP000478417">
    <property type="component" value="Unassembled WGS sequence"/>
</dbReference>
<accession>A0A6B2M650</accession>
<name>A0A6B2M650_9BACT</name>
<sequence>TQSLAQASLLAPGTLFSTKYRLDLPPDTQLASIAQEAARVFAEKGVRWTDARNGAPGVSEFVDRLGAFLVLVGLSGLAVGGVGVSSAVRA</sequence>
<reference evidence="2 3" key="1">
    <citation type="submission" date="2020-02" db="EMBL/GenBank/DDBJ databases">
        <title>Albibacoteraceae fam. nov., the first described family within the subdivision 4 Verrucomicrobia.</title>
        <authorList>
            <person name="Xi F."/>
        </authorList>
    </citation>
    <scope>NUCLEOTIDE SEQUENCE [LARGE SCALE GENOMIC DNA]</scope>
    <source>
        <strain evidence="2 3">CK1056</strain>
    </source>
</reference>
<evidence type="ECO:0000256" key="1">
    <source>
        <dbReference type="SAM" id="Phobius"/>
    </source>
</evidence>
<comment type="caution">
    <text evidence="2">The sequence shown here is derived from an EMBL/GenBank/DDBJ whole genome shotgun (WGS) entry which is preliminary data.</text>
</comment>
<dbReference type="EMBL" id="JAAGNX010000042">
    <property type="protein sequence ID" value="NDV63639.1"/>
    <property type="molecule type" value="Genomic_DNA"/>
</dbReference>
<organism evidence="2 3">
    <name type="scientific">Oceanipulchritudo coccoides</name>
    <dbReference type="NCBI Taxonomy" id="2706888"/>
    <lineage>
        <taxon>Bacteria</taxon>
        <taxon>Pseudomonadati</taxon>
        <taxon>Verrucomicrobiota</taxon>
        <taxon>Opitutia</taxon>
        <taxon>Puniceicoccales</taxon>
        <taxon>Oceanipulchritudinaceae</taxon>
        <taxon>Oceanipulchritudo</taxon>
    </lineage>
</organism>
<feature type="transmembrane region" description="Helical" evidence="1">
    <location>
        <begin position="65"/>
        <end position="88"/>
    </location>
</feature>
<protein>
    <submittedName>
        <fullName evidence="2">Drug:proton antiporter</fullName>
    </submittedName>
</protein>
<evidence type="ECO:0000313" key="2">
    <source>
        <dbReference type="EMBL" id="NDV63639.1"/>
    </source>
</evidence>
<keyword evidence="1" id="KW-0812">Transmembrane</keyword>
<feature type="non-terminal residue" evidence="2">
    <location>
        <position position="90"/>
    </location>
</feature>
<proteinExistence type="predicted"/>
<dbReference type="AlphaFoldDB" id="A0A6B2M650"/>
<keyword evidence="3" id="KW-1185">Reference proteome</keyword>
<feature type="non-terminal residue" evidence="2">
    <location>
        <position position="1"/>
    </location>
</feature>
<keyword evidence="1" id="KW-0472">Membrane</keyword>
<evidence type="ECO:0000313" key="3">
    <source>
        <dbReference type="Proteomes" id="UP000478417"/>
    </source>
</evidence>